<dbReference type="PROSITE" id="PS00108">
    <property type="entry name" value="PROTEIN_KINASE_ST"/>
    <property type="match status" value="1"/>
</dbReference>
<gene>
    <name evidence="11" type="ORF">HETSPECPRED_008565</name>
</gene>
<dbReference type="InterPro" id="IPR000719">
    <property type="entry name" value="Prot_kinase_dom"/>
</dbReference>
<keyword evidence="5" id="KW-0418">Kinase</keyword>
<dbReference type="GO" id="GO:0005634">
    <property type="term" value="C:nucleus"/>
    <property type="evidence" value="ECO:0007669"/>
    <property type="project" value="TreeGrafter"/>
</dbReference>
<dbReference type="OrthoDB" id="1577640at2759"/>
<dbReference type="PANTHER" id="PTHR43671:SF98">
    <property type="entry name" value="SERINE_THREONINE-PROTEIN KINASE NEK11"/>
    <property type="match status" value="1"/>
</dbReference>
<dbReference type="Pfam" id="PF00069">
    <property type="entry name" value="Pkinase"/>
    <property type="match status" value="1"/>
</dbReference>
<dbReference type="PANTHER" id="PTHR43671">
    <property type="entry name" value="SERINE/THREONINE-PROTEIN KINASE NEK"/>
    <property type="match status" value="1"/>
</dbReference>
<dbReference type="InterPro" id="IPR008271">
    <property type="entry name" value="Ser/Thr_kinase_AS"/>
</dbReference>
<keyword evidence="6" id="KW-0067">ATP-binding</keyword>
<dbReference type="PROSITE" id="PS50011">
    <property type="entry name" value="PROTEIN_KINASE_DOM"/>
    <property type="match status" value="1"/>
</dbReference>
<evidence type="ECO:0000256" key="5">
    <source>
        <dbReference type="ARBA" id="ARBA00022777"/>
    </source>
</evidence>
<evidence type="ECO:0000256" key="8">
    <source>
        <dbReference type="ARBA" id="ARBA00048679"/>
    </source>
</evidence>
<name>A0A8H3IYP8_9LECA</name>
<keyword evidence="4" id="KW-0547">Nucleotide-binding</keyword>
<dbReference type="SUPFAM" id="SSF56112">
    <property type="entry name" value="Protein kinase-like (PK-like)"/>
    <property type="match status" value="1"/>
</dbReference>
<comment type="catalytic activity">
    <reaction evidence="7">
        <text>L-threonyl-[protein] + ATP = O-phospho-L-threonyl-[protein] + ADP + H(+)</text>
        <dbReference type="Rhea" id="RHEA:46608"/>
        <dbReference type="Rhea" id="RHEA-COMP:11060"/>
        <dbReference type="Rhea" id="RHEA-COMP:11605"/>
        <dbReference type="ChEBI" id="CHEBI:15378"/>
        <dbReference type="ChEBI" id="CHEBI:30013"/>
        <dbReference type="ChEBI" id="CHEBI:30616"/>
        <dbReference type="ChEBI" id="CHEBI:61977"/>
        <dbReference type="ChEBI" id="CHEBI:456216"/>
        <dbReference type="EC" id="2.7.11.1"/>
    </reaction>
</comment>
<feature type="domain" description="Protein kinase" evidence="10">
    <location>
        <begin position="1074"/>
        <end position="1396"/>
    </location>
</feature>
<evidence type="ECO:0000256" key="4">
    <source>
        <dbReference type="ARBA" id="ARBA00022741"/>
    </source>
</evidence>
<dbReference type="InterPro" id="IPR050660">
    <property type="entry name" value="NEK_Ser/Thr_kinase"/>
</dbReference>
<accession>A0A8H3IYP8</accession>
<dbReference type="CDD" id="cd00180">
    <property type="entry name" value="PKc"/>
    <property type="match status" value="1"/>
</dbReference>
<evidence type="ECO:0000256" key="1">
    <source>
        <dbReference type="ARBA" id="ARBA00012513"/>
    </source>
</evidence>
<feature type="region of interest" description="Disordered" evidence="9">
    <location>
        <begin position="1"/>
        <end position="87"/>
    </location>
</feature>
<evidence type="ECO:0000256" key="7">
    <source>
        <dbReference type="ARBA" id="ARBA00047899"/>
    </source>
</evidence>
<dbReference type="GO" id="GO:0004674">
    <property type="term" value="F:protein serine/threonine kinase activity"/>
    <property type="evidence" value="ECO:0007669"/>
    <property type="project" value="UniProtKB-KW"/>
</dbReference>
<dbReference type="Gene3D" id="3.30.200.20">
    <property type="entry name" value="Phosphorylase Kinase, domain 1"/>
    <property type="match status" value="1"/>
</dbReference>
<reference evidence="11" key="1">
    <citation type="submission" date="2021-03" db="EMBL/GenBank/DDBJ databases">
        <authorList>
            <person name="Tagirdzhanova G."/>
        </authorList>
    </citation>
    <scope>NUCLEOTIDE SEQUENCE</scope>
</reference>
<evidence type="ECO:0000259" key="10">
    <source>
        <dbReference type="PROSITE" id="PS50011"/>
    </source>
</evidence>
<evidence type="ECO:0000256" key="2">
    <source>
        <dbReference type="ARBA" id="ARBA00022527"/>
    </source>
</evidence>
<evidence type="ECO:0000313" key="11">
    <source>
        <dbReference type="EMBL" id="CAF9933189.1"/>
    </source>
</evidence>
<dbReference type="Proteomes" id="UP000664521">
    <property type="component" value="Unassembled WGS sequence"/>
</dbReference>
<feature type="compositionally biased region" description="Basic and acidic residues" evidence="9">
    <location>
        <begin position="78"/>
        <end position="87"/>
    </location>
</feature>
<protein>
    <recommendedName>
        <fullName evidence="1">non-specific serine/threonine protein kinase</fullName>
        <ecNumber evidence="1">2.7.11.1</ecNumber>
    </recommendedName>
</protein>
<keyword evidence="2" id="KW-0723">Serine/threonine-protein kinase</keyword>
<keyword evidence="3" id="KW-0808">Transferase</keyword>
<evidence type="ECO:0000256" key="6">
    <source>
        <dbReference type="ARBA" id="ARBA00022840"/>
    </source>
</evidence>
<organism evidence="11 12">
    <name type="scientific">Heterodermia speciosa</name>
    <dbReference type="NCBI Taxonomy" id="116794"/>
    <lineage>
        <taxon>Eukaryota</taxon>
        <taxon>Fungi</taxon>
        <taxon>Dikarya</taxon>
        <taxon>Ascomycota</taxon>
        <taxon>Pezizomycotina</taxon>
        <taxon>Lecanoromycetes</taxon>
        <taxon>OSLEUM clade</taxon>
        <taxon>Lecanoromycetidae</taxon>
        <taxon>Caliciales</taxon>
        <taxon>Physciaceae</taxon>
        <taxon>Heterodermia</taxon>
    </lineage>
</organism>
<evidence type="ECO:0000313" key="12">
    <source>
        <dbReference type="Proteomes" id="UP000664521"/>
    </source>
</evidence>
<dbReference type="GO" id="GO:0005524">
    <property type="term" value="F:ATP binding"/>
    <property type="evidence" value="ECO:0007669"/>
    <property type="project" value="UniProtKB-KW"/>
</dbReference>
<dbReference type="EMBL" id="CAJPDS010000066">
    <property type="protein sequence ID" value="CAF9933189.1"/>
    <property type="molecule type" value="Genomic_DNA"/>
</dbReference>
<evidence type="ECO:0000256" key="3">
    <source>
        <dbReference type="ARBA" id="ARBA00022679"/>
    </source>
</evidence>
<dbReference type="SMART" id="SM00220">
    <property type="entry name" value="S_TKc"/>
    <property type="match status" value="1"/>
</dbReference>
<comment type="caution">
    <text evidence="11">The sequence shown here is derived from an EMBL/GenBank/DDBJ whole genome shotgun (WGS) entry which is preliminary data.</text>
</comment>
<dbReference type="EC" id="2.7.11.1" evidence="1"/>
<proteinExistence type="predicted"/>
<dbReference type="Gene3D" id="1.10.510.10">
    <property type="entry name" value="Transferase(Phosphotransferase) domain 1"/>
    <property type="match status" value="1"/>
</dbReference>
<keyword evidence="12" id="KW-1185">Reference proteome</keyword>
<evidence type="ECO:0000256" key="9">
    <source>
        <dbReference type="SAM" id="MobiDB-lite"/>
    </source>
</evidence>
<comment type="catalytic activity">
    <reaction evidence="8">
        <text>L-seryl-[protein] + ATP = O-phospho-L-seryl-[protein] + ADP + H(+)</text>
        <dbReference type="Rhea" id="RHEA:17989"/>
        <dbReference type="Rhea" id="RHEA-COMP:9863"/>
        <dbReference type="Rhea" id="RHEA-COMP:11604"/>
        <dbReference type="ChEBI" id="CHEBI:15378"/>
        <dbReference type="ChEBI" id="CHEBI:29999"/>
        <dbReference type="ChEBI" id="CHEBI:30616"/>
        <dbReference type="ChEBI" id="CHEBI:83421"/>
        <dbReference type="ChEBI" id="CHEBI:456216"/>
        <dbReference type="EC" id="2.7.11.1"/>
    </reaction>
</comment>
<dbReference type="InterPro" id="IPR011009">
    <property type="entry name" value="Kinase-like_dom_sf"/>
</dbReference>
<sequence length="2115" mass="237206">MAKLPPLRGDPLPPKTSPVTSKDSLVLADDGYDYQDLGPLPAYESTKERAKANISRHRSKYPIRPSTSLETPQALEAADSRISEREGRGWRARLPDGLDIPEFAKGETQLRRSTLADANTKPGHIKNSTSTHLRLDYTTAQVRDMRTLILRRINLKAGVNVESPDIIGLYHAEIPGMQIDQFASFTHLNYRMNDTIKRDKTQSIRLLSGQMLRRFIQAPGLDTTHLLTKTHKCSIFVPQMWAMISDNNLVITTESTSETALRGPFLDFQGEKKHERTLFLRSIRIFYAHRDGTEKIVFPMDRCRTWFGLLSIHQHLLNNLDTGPKVFKTLDTGAEAFETGLFKFHFNDQVIEASTWASIQESVQGDTLDIWLKKEVPEIHVLDARQQESRSQPKLQSSSQDHKYAPLDRAPIILPFLAWPVVNDDDREVETYSSNERASRFLYAIYNGLPAKCATNDLELRSPITRSSLQAETIIEGKNYRDLIIGSTTSPNPVDSTAQQEILQKAPMLLDKFIIESAKLTKDKSPPIRLFWGALYEILSGHDRYKYLGGPPQLQWLAEILNRINALAEKIHLGVHYRCAVTSDSGTKTRSDAIGTYIILLDSIVDALEAVFHMLLETVRVIRLGHTVMALGNQAQALEERAKDFGSQACKLLILAGDQLIVEANRVLPDGQLGLIASPEVILATLMERLMRGVFGDGIVDVIGIYGAVIEHLTFQVRDHPSFRWLQALHELDEELDIVRGVLLQQQRVLTTFCSLLNPDSFAKPSVVRKMSFVFSRNQIERVLLSVRDQLQYCAELKGRCSTLVGQIVQLVQAMHGTLLGIGVRRLFDQAVHGTSKAISQHLHSRRTPTTIQPTRDDVHMEIALHADDTPDFIKEPSIQSQSMADQEHGEIVAGIKDASKATRAEQFDAYFRQDHFKDKRDFLVSTLDLLWQHFPERKDLEGKISNPDDPGDGLIYDQLQVKGAESILTDLYRSWSAADIRRVLPCPAPRLPELAMICLILNGMHRHKLLVEFLDSGLTDKDLPLDKTDLQYTWKTKNRSDAKTFSTEQYRAVPRPWAEGFHLEVENEEPLPLKISAVYDQGSFGMVSRVHDAFTNKTYARKEQILSSERSMTLEAHKHLRDEALRLKSINHKHIIQFVKSYQRGETYGMLLKPAATTDLSRLLRRYAADRSSLNTENEGVVLLRPALLTAFGCLSQGLAHLHGAQIRHKDIKPSNILYVAATESESANFLLADFGLAYDFSESSQSRTRSRTVFSRRYAAPELIEGIDLDSPREHELVSSEDNGIDSRLLTGLVVRGRSTDVFSLGCVFLEMLARLVGEPLPLDVDQMRSSDKLPTFYDHLGELRVWIKSVMKLDSSLEPLFIVAEKMIAFSARQRPWIDEVVQDIARSGQEFFCADCRLELSKKMTSIPNFPVQPPTAIAYPRPSRSKCSTLDYISEIMSQEYTSSSTKAKATFVVSWDLQGYLQQELNIDQKSPDAIRMLCSVLTITGTANEAYATTLDDYMLWKWRDARIDTVSFFRFVLGGQFSFPPPTVVDVFKLASESKNSTPSKTCIVVEVSADKESTFEIIPLDLKKVEEDSSTCWLPLFKGSIIASGFPVPERAGQKGIELPFSLMTDQAGMLYPMTYNGGIYLRGFSSLLYPTARSDDGMSVQWHLIESSSDGEHLAAGTIPGPESTGSHEFHWVRCTDIEKLASAQRTFLGYCKHVTVNLGTAEGTEEAALKQVAHSKADDESHNPGLQLKTFTAGTPGAGILSFVAGTEIVRQKGLIYAANERKRQQFLGMCELARDRPVIIYDEAQKIGWLVPTLSVILHMAHVWASQKNDLLASVPHATAQWDAGEAALTTIKDNRNRELRDELTGEEKLSLRKLVEDFMVSLDERFEIQQLANKDPKPTVKAELSKLYGWDLLDIVESKSSRRKQLRMSEGWMELSEDILVLFCQDVGQIIRPAQDATVCNSWNPIPPNRQYLAATVSCLQHLSKARGGQENDACLRLTNGAYWLSTSASLFDDCPSTETQTSSNPQCICNKAKAPQHIIGKHSSSKNATQPPTTGAVVFGKVKLQKPDPAKKIPLDKNESAVSVVAHINGDPSGTQVAKSKRKRIRLSRIWRKKKAT</sequence>